<dbReference type="RefSeq" id="WP_114615405.1">
    <property type="nucleotide sequence ID" value="NZ_PPTO01000006.1"/>
</dbReference>
<dbReference type="PANTHER" id="PTHR33991">
    <property type="entry name" value="DNA REPAIR PROTEIN RECO"/>
    <property type="match status" value="1"/>
</dbReference>
<dbReference type="GO" id="GO:0043590">
    <property type="term" value="C:bacterial nucleoid"/>
    <property type="evidence" value="ECO:0007669"/>
    <property type="project" value="TreeGrafter"/>
</dbReference>
<dbReference type="PANTHER" id="PTHR33991:SF1">
    <property type="entry name" value="DNA REPAIR PROTEIN RECO"/>
    <property type="match status" value="1"/>
</dbReference>
<dbReference type="HAMAP" id="MF_00201">
    <property type="entry name" value="RecO"/>
    <property type="match status" value="1"/>
</dbReference>
<protein>
    <recommendedName>
        <fullName evidence="3 8">DNA repair protein RecO</fullName>
    </recommendedName>
    <alternativeName>
        <fullName evidence="7 8">Recombination protein O</fullName>
    </alternativeName>
</protein>
<evidence type="ECO:0000313" key="10">
    <source>
        <dbReference type="EMBL" id="RDB59012.1"/>
    </source>
</evidence>
<keyword evidence="6 8" id="KW-0234">DNA repair</keyword>
<evidence type="ECO:0000256" key="2">
    <source>
        <dbReference type="ARBA" id="ARBA00007452"/>
    </source>
</evidence>
<dbReference type="Proteomes" id="UP000253975">
    <property type="component" value="Unassembled WGS sequence"/>
</dbReference>
<evidence type="ECO:0000256" key="8">
    <source>
        <dbReference type="HAMAP-Rule" id="MF_00201"/>
    </source>
</evidence>
<dbReference type="Pfam" id="PF02565">
    <property type="entry name" value="RecO_C"/>
    <property type="match status" value="1"/>
</dbReference>
<evidence type="ECO:0000256" key="4">
    <source>
        <dbReference type="ARBA" id="ARBA00022763"/>
    </source>
</evidence>
<comment type="similarity">
    <text evidence="2 8">Belongs to the RecO family.</text>
</comment>
<keyword evidence="4 8" id="KW-0227">DNA damage</keyword>
<dbReference type="Gene3D" id="1.20.1440.120">
    <property type="entry name" value="Recombination protein O, C-terminal domain"/>
    <property type="match status" value="1"/>
</dbReference>
<feature type="domain" description="DNA replication/recombination mediator RecO N-terminal" evidence="9">
    <location>
        <begin position="5"/>
        <end position="79"/>
    </location>
</feature>
<dbReference type="SUPFAM" id="SSF50249">
    <property type="entry name" value="Nucleic acid-binding proteins"/>
    <property type="match status" value="1"/>
</dbReference>
<evidence type="ECO:0000256" key="3">
    <source>
        <dbReference type="ARBA" id="ARBA00021310"/>
    </source>
</evidence>
<name>A0A369LIQ2_9ACTN</name>
<dbReference type="EMBL" id="PPTO01000006">
    <property type="protein sequence ID" value="RDB59012.1"/>
    <property type="molecule type" value="Genomic_DNA"/>
</dbReference>
<sequence length="256" mass="28018">MAADTYSLQALVLRKTKLGETDLIVTLLAQDGRQVRAVAKGARKPNSSFASRLEIFSEVDLLLVCGKSLDIVKEAKLLNAHIGVREDMEHAAAAAPIVDLLTRLTQPDLESPRLYDLSASALEHAESCDATGALAICAAFMLKAFAFSGFRPSLNRCVMCGRPLASDDSRVQVAFSPAEGGAVCRDCLMFSDTVQVGSDVLSWAHWLMMSTFDEIAQREVPRHISFEILHLCQAWVREHVGSKLKSLEFLFTCGLF</sequence>
<dbReference type="InterPro" id="IPR037278">
    <property type="entry name" value="ARFGAP/RecO"/>
</dbReference>
<evidence type="ECO:0000313" key="11">
    <source>
        <dbReference type="Proteomes" id="UP000253975"/>
    </source>
</evidence>
<evidence type="ECO:0000256" key="6">
    <source>
        <dbReference type="ARBA" id="ARBA00023204"/>
    </source>
</evidence>
<dbReference type="GO" id="GO:0006302">
    <property type="term" value="P:double-strand break repair"/>
    <property type="evidence" value="ECO:0007669"/>
    <property type="project" value="TreeGrafter"/>
</dbReference>
<reference evidence="10 11" key="1">
    <citation type="journal article" date="2018" name="Elife">
        <title>Discovery and characterization of a prevalent human gut bacterial enzyme sufficient for the inactivation of a family of plant toxins.</title>
        <authorList>
            <person name="Koppel N."/>
            <person name="Bisanz J.E."/>
            <person name="Pandelia M.E."/>
            <person name="Turnbaugh P.J."/>
            <person name="Balskus E.P."/>
        </authorList>
    </citation>
    <scope>NUCLEOTIDE SEQUENCE [LARGE SCALE GENOMIC DNA]</scope>
    <source>
        <strain evidence="10 11">OB21 GAM31</strain>
    </source>
</reference>
<dbReference type="SUPFAM" id="SSF57863">
    <property type="entry name" value="ArfGap/RecO-like zinc finger"/>
    <property type="match status" value="1"/>
</dbReference>
<dbReference type="AlphaFoldDB" id="A0A369LIQ2"/>
<evidence type="ECO:0000256" key="5">
    <source>
        <dbReference type="ARBA" id="ARBA00023172"/>
    </source>
</evidence>
<dbReference type="InterPro" id="IPR042242">
    <property type="entry name" value="RecO_C"/>
</dbReference>
<gene>
    <name evidence="8" type="primary">recO</name>
    <name evidence="10" type="ORF">C1881_04825</name>
</gene>
<evidence type="ECO:0000256" key="7">
    <source>
        <dbReference type="ARBA" id="ARBA00033409"/>
    </source>
</evidence>
<evidence type="ECO:0000256" key="1">
    <source>
        <dbReference type="ARBA" id="ARBA00003065"/>
    </source>
</evidence>
<comment type="function">
    <text evidence="1 8">Involved in DNA repair and RecF pathway recombination.</text>
</comment>
<comment type="caution">
    <text evidence="10">The sequence shown here is derived from an EMBL/GenBank/DDBJ whole genome shotgun (WGS) entry which is preliminary data.</text>
</comment>
<dbReference type="NCBIfam" id="TIGR00613">
    <property type="entry name" value="reco"/>
    <property type="match status" value="1"/>
</dbReference>
<dbReference type="GO" id="GO:0006310">
    <property type="term" value="P:DNA recombination"/>
    <property type="evidence" value="ECO:0007669"/>
    <property type="project" value="UniProtKB-UniRule"/>
</dbReference>
<keyword evidence="5 8" id="KW-0233">DNA recombination</keyword>
<dbReference type="InterPro" id="IPR003717">
    <property type="entry name" value="RecO"/>
</dbReference>
<evidence type="ECO:0000259" key="9">
    <source>
        <dbReference type="Pfam" id="PF11967"/>
    </source>
</evidence>
<dbReference type="InterPro" id="IPR012340">
    <property type="entry name" value="NA-bd_OB-fold"/>
</dbReference>
<dbReference type="Pfam" id="PF11967">
    <property type="entry name" value="RecO_N"/>
    <property type="match status" value="1"/>
</dbReference>
<dbReference type="Gene3D" id="2.40.50.140">
    <property type="entry name" value="Nucleic acid-binding proteins"/>
    <property type="match status" value="1"/>
</dbReference>
<dbReference type="InterPro" id="IPR022572">
    <property type="entry name" value="DNA_rep/recomb_RecO_N"/>
</dbReference>
<organism evidence="10 11">
    <name type="scientific">Slackia isoflavoniconvertens</name>
    <dbReference type="NCBI Taxonomy" id="572010"/>
    <lineage>
        <taxon>Bacteria</taxon>
        <taxon>Bacillati</taxon>
        <taxon>Actinomycetota</taxon>
        <taxon>Coriobacteriia</taxon>
        <taxon>Eggerthellales</taxon>
        <taxon>Eggerthellaceae</taxon>
        <taxon>Slackia</taxon>
    </lineage>
</organism>
<proteinExistence type="inferred from homology"/>
<accession>A0A369LIQ2</accession>